<feature type="compositionally biased region" description="Basic and acidic residues" evidence="3">
    <location>
        <begin position="89"/>
        <end position="100"/>
    </location>
</feature>
<feature type="compositionally biased region" description="Low complexity" evidence="3">
    <location>
        <begin position="580"/>
        <end position="606"/>
    </location>
</feature>
<feature type="compositionally biased region" description="Basic and acidic residues" evidence="3">
    <location>
        <begin position="155"/>
        <end position="172"/>
    </location>
</feature>
<comment type="catalytic activity">
    <reaction evidence="2">
        <text>S-ubiquitinyl-[E2 ubiquitin-conjugating enzyme]-L-cysteine + [acceptor protein]-L-lysine = [E2 ubiquitin-conjugating enzyme]-L-cysteine + N(6)-ubiquitinyl-[acceptor protein]-L-lysine.</text>
        <dbReference type="EC" id="2.3.2.27"/>
    </reaction>
</comment>
<name>A0A5J5CDB2_9PERO</name>
<feature type="non-terminal residue" evidence="6">
    <location>
        <position position="674"/>
    </location>
</feature>
<dbReference type="GO" id="GO:0005737">
    <property type="term" value="C:cytoplasm"/>
    <property type="evidence" value="ECO:0007669"/>
    <property type="project" value="UniProtKB-SubCell"/>
</dbReference>
<feature type="region of interest" description="Disordered" evidence="3">
    <location>
        <begin position="457"/>
        <end position="478"/>
    </location>
</feature>
<feature type="compositionally biased region" description="Low complexity" evidence="3">
    <location>
        <begin position="618"/>
        <end position="628"/>
    </location>
</feature>
<dbReference type="UniPathway" id="UPA00143"/>
<comment type="pathway">
    <text evidence="1 2">Protein modification; protein ubiquitination.</text>
</comment>
<keyword evidence="4" id="KW-1133">Transmembrane helix</keyword>
<dbReference type="EC" id="2.3.2.27" evidence="2"/>
<evidence type="ECO:0000313" key="7">
    <source>
        <dbReference type="Proteomes" id="UP000327493"/>
    </source>
</evidence>
<keyword evidence="2" id="KW-0863">Zinc-finger</keyword>
<accession>A0A5J5CDB2</accession>
<dbReference type="AlphaFoldDB" id="A0A5J5CDB2"/>
<dbReference type="PANTHER" id="PTHR12622">
    <property type="entry name" value="DELTEX-RELATED"/>
    <property type="match status" value="1"/>
</dbReference>
<feature type="transmembrane region" description="Helical" evidence="4">
    <location>
        <begin position="12"/>
        <end position="33"/>
    </location>
</feature>
<feature type="domain" description="WWE" evidence="5">
    <location>
        <begin position="207"/>
        <end position="288"/>
    </location>
</feature>
<organism evidence="6 7">
    <name type="scientific">Etheostoma spectabile</name>
    <name type="common">orangethroat darter</name>
    <dbReference type="NCBI Taxonomy" id="54343"/>
    <lineage>
        <taxon>Eukaryota</taxon>
        <taxon>Metazoa</taxon>
        <taxon>Chordata</taxon>
        <taxon>Craniata</taxon>
        <taxon>Vertebrata</taxon>
        <taxon>Euteleostomi</taxon>
        <taxon>Actinopterygii</taxon>
        <taxon>Neopterygii</taxon>
        <taxon>Teleostei</taxon>
        <taxon>Neoteleostei</taxon>
        <taxon>Acanthomorphata</taxon>
        <taxon>Eupercaria</taxon>
        <taxon>Perciformes</taxon>
        <taxon>Percoidei</taxon>
        <taxon>Percidae</taxon>
        <taxon>Etheostomatinae</taxon>
        <taxon>Etheostoma</taxon>
    </lineage>
</organism>
<proteinExistence type="inferred from homology"/>
<keyword evidence="4" id="KW-0812">Transmembrane</keyword>
<evidence type="ECO:0000259" key="5">
    <source>
        <dbReference type="PROSITE" id="PS50918"/>
    </source>
</evidence>
<reference evidence="6 7" key="1">
    <citation type="submission" date="2019-08" db="EMBL/GenBank/DDBJ databases">
        <title>A chromosome-level genome assembly, high-density linkage maps, and genome scans reveal the genomic architecture of hybrid incompatibilities underlying speciation via character displacement in darters (Percidae: Etheostominae).</title>
        <authorList>
            <person name="Moran R.L."/>
            <person name="Catchen J.M."/>
            <person name="Fuller R.C."/>
        </authorList>
    </citation>
    <scope>NUCLEOTIDE SEQUENCE [LARGE SCALE GENOMIC DNA]</scope>
    <source>
        <strain evidence="6">EspeVRDwgs_2016</strain>
        <tissue evidence="6">Muscle</tissue>
    </source>
</reference>
<feature type="region of interest" description="Disordered" evidence="3">
    <location>
        <begin position="76"/>
        <end position="179"/>
    </location>
</feature>
<comment type="caution">
    <text evidence="6">The sequence shown here is derived from an EMBL/GenBank/DDBJ whole genome shotgun (WGS) entry which is preliminary data.</text>
</comment>
<dbReference type="GO" id="GO:0008270">
    <property type="term" value="F:zinc ion binding"/>
    <property type="evidence" value="ECO:0007669"/>
    <property type="project" value="UniProtKB-KW"/>
</dbReference>
<comment type="similarity">
    <text evidence="2">Belongs to the Deltex family.</text>
</comment>
<feature type="domain" description="WWE" evidence="5">
    <location>
        <begin position="289"/>
        <end position="365"/>
    </location>
</feature>
<keyword evidence="2" id="KW-0862">Zinc</keyword>
<keyword evidence="2" id="KW-0479">Metal-binding</keyword>
<evidence type="ECO:0000256" key="1">
    <source>
        <dbReference type="ARBA" id="ARBA00004906"/>
    </source>
</evidence>
<evidence type="ECO:0000256" key="4">
    <source>
        <dbReference type="SAM" id="Phobius"/>
    </source>
</evidence>
<evidence type="ECO:0000313" key="6">
    <source>
        <dbReference type="EMBL" id="KAA8579145.1"/>
    </source>
</evidence>
<dbReference type="InterPro" id="IPR039398">
    <property type="entry name" value="Deltex_fam"/>
</dbReference>
<dbReference type="GO" id="GO:0007219">
    <property type="term" value="P:Notch signaling pathway"/>
    <property type="evidence" value="ECO:0007669"/>
    <property type="project" value="InterPro"/>
</dbReference>
<keyword evidence="7" id="KW-1185">Reference proteome</keyword>
<keyword evidence="4" id="KW-0472">Membrane</keyword>
<dbReference type="InterPro" id="IPR018123">
    <property type="entry name" value="WWE-dom_subgr"/>
</dbReference>
<dbReference type="SUPFAM" id="SSF117839">
    <property type="entry name" value="WWE domain"/>
    <property type="match status" value="2"/>
</dbReference>
<feature type="compositionally biased region" description="Pro residues" evidence="3">
    <location>
        <begin position="561"/>
        <end position="579"/>
    </location>
</feature>
<dbReference type="SMART" id="SM00678">
    <property type="entry name" value="WWE"/>
    <property type="match status" value="2"/>
</dbReference>
<dbReference type="InterPro" id="IPR037197">
    <property type="entry name" value="WWE_dom_sf"/>
</dbReference>
<dbReference type="GO" id="GO:0061630">
    <property type="term" value="F:ubiquitin protein ligase activity"/>
    <property type="evidence" value="ECO:0007669"/>
    <property type="project" value="UniProtKB-UniRule"/>
</dbReference>
<feature type="region of interest" description="Disordered" evidence="3">
    <location>
        <begin position="618"/>
        <end position="653"/>
    </location>
</feature>
<keyword evidence="2" id="KW-0963">Cytoplasm</keyword>
<protein>
    <recommendedName>
        <fullName evidence="2">E3 ubiquitin-protein ligase</fullName>
        <ecNumber evidence="2">2.3.2.27</ecNumber>
    </recommendedName>
</protein>
<comment type="subcellular location">
    <subcellularLocation>
        <location evidence="2">Cytoplasm</location>
    </subcellularLocation>
</comment>
<dbReference type="Pfam" id="PF02825">
    <property type="entry name" value="WWE"/>
    <property type="match status" value="2"/>
</dbReference>
<evidence type="ECO:0000256" key="3">
    <source>
        <dbReference type="SAM" id="MobiDB-lite"/>
    </source>
</evidence>
<dbReference type="Proteomes" id="UP000327493">
    <property type="component" value="Unassembled WGS sequence"/>
</dbReference>
<dbReference type="GO" id="GO:0016567">
    <property type="term" value="P:protein ubiquitination"/>
    <property type="evidence" value="ECO:0007669"/>
    <property type="project" value="UniProtKB-UniRule"/>
</dbReference>
<dbReference type="InterPro" id="IPR004170">
    <property type="entry name" value="WWE_dom"/>
</dbReference>
<dbReference type="Gene3D" id="3.30.720.50">
    <property type="match status" value="2"/>
</dbReference>
<sequence>MADPTMDRTSSTQTVLILFFCLMGLILLLIFLYKKLNKEANGEYTVRRLVYKEGGIRDRVRGTALALGTRFGVQLWPQSDTGEDEEEMQEVRFEDVKSDEGGSQGSYSEGDDQEEEEEEEDGKGGDTSDDNSSLEGSEAGGQARPTDEEEATDQEEAKGDTEEKVGGEEGKGEASGGAGMLVDIKSFSGSAIWSEEEGGKGKDSDMTALSRMLLASAVVVWEWLNEHGRWRPYSPAVCHHIEAVIRSDPRCGSVVLGQVDSRLSPYIIDLHSMHQFRQDTGTLRPVRRSFYDPTSAPGQGWLWEWENDAGSWTAYDTEVGIAIQAARDRQQPWLDLAPLGFCYLIDFESMTQINGQTQRCRRIQRRSDLAYPLVSGPLPKSHHAWGPMSMPSHGGLLGVDVSGVGMGMRMSSGGTGNGSAYPSGALPASSITSLGQPCACQQCMLVLSVKSGAMSAHTLGRRPPQTKPPSPKISSYPVPGGSYSLTLPRPPSLSRSFSPHRTSIVGATGGFNLGGMGGAGGVGIVGGSGVGSASFGYGGGFTHSLSLLGSATAALSISSTRPPPPPLPPPPPPPPPPPSTTLSSAATSPPHPSTSSSLSASCSAPTVPAPGPPIISTAASTCTPSPSARVLGPVSSSGAAACAAPLPPRSSLAGLSRPALQRIAMAQSRALIAS</sequence>
<dbReference type="PROSITE" id="PS50918">
    <property type="entry name" value="WWE"/>
    <property type="match status" value="2"/>
</dbReference>
<gene>
    <name evidence="6" type="ORF">FQN60_007265</name>
</gene>
<dbReference type="EMBL" id="VOFY01000046">
    <property type="protein sequence ID" value="KAA8579145.1"/>
    <property type="molecule type" value="Genomic_DNA"/>
</dbReference>
<evidence type="ECO:0000256" key="2">
    <source>
        <dbReference type="RuleBase" id="RU367105"/>
    </source>
</evidence>
<keyword evidence="2" id="KW-0808">Transferase</keyword>
<feature type="compositionally biased region" description="Acidic residues" evidence="3">
    <location>
        <begin position="109"/>
        <end position="121"/>
    </location>
</feature>
<feature type="region of interest" description="Disordered" evidence="3">
    <location>
        <begin position="556"/>
        <end position="606"/>
    </location>
</feature>